<keyword evidence="3" id="KW-1185">Reference proteome</keyword>
<comment type="caution">
    <text evidence="1">The sequence shown here is derived from an EMBL/GenBank/DDBJ whole genome shotgun (WGS) entry which is preliminary data.</text>
</comment>
<evidence type="ECO:0000313" key="1">
    <source>
        <dbReference type="EMBL" id="CAI4016119.1"/>
    </source>
</evidence>
<reference evidence="1" key="1">
    <citation type="submission" date="2022-10" db="EMBL/GenBank/DDBJ databases">
        <authorList>
            <person name="Chen Y."/>
            <person name="Dougan E. K."/>
            <person name="Chan C."/>
            <person name="Rhodes N."/>
            <person name="Thang M."/>
        </authorList>
    </citation>
    <scope>NUCLEOTIDE SEQUENCE</scope>
</reference>
<sequence>MHGMAADSSAMLRRPSPVAVPDRQNTLADVFAECFHGIASKDLVFASAAQTSYWPSSFWSSSSSWRRQVHWPTGFPFAPCLLFNMFLFPLSFLLDNDVVLLYAIVKVGSMGAPGESSHEASRVSAVAMQRRDKWGLLPQA</sequence>
<gene>
    <name evidence="1" type="ORF">C1SCF055_LOCUS40885</name>
</gene>
<organism evidence="1">
    <name type="scientific">Cladocopium goreaui</name>
    <dbReference type="NCBI Taxonomy" id="2562237"/>
    <lineage>
        <taxon>Eukaryota</taxon>
        <taxon>Sar</taxon>
        <taxon>Alveolata</taxon>
        <taxon>Dinophyceae</taxon>
        <taxon>Suessiales</taxon>
        <taxon>Symbiodiniaceae</taxon>
        <taxon>Cladocopium</taxon>
    </lineage>
</organism>
<proteinExistence type="predicted"/>
<evidence type="ECO:0000313" key="2">
    <source>
        <dbReference type="EMBL" id="CAL4803431.1"/>
    </source>
</evidence>
<protein>
    <submittedName>
        <fullName evidence="1">Uncharacterized protein</fullName>
    </submittedName>
</protein>
<name>A0A9P1DTL3_9DINO</name>
<reference evidence="2 3" key="2">
    <citation type="submission" date="2024-05" db="EMBL/GenBank/DDBJ databases">
        <authorList>
            <person name="Chen Y."/>
            <person name="Shah S."/>
            <person name="Dougan E. K."/>
            <person name="Thang M."/>
            <person name="Chan C."/>
        </authorList>
    </citation>
    <scope>NUCLEOTIDE SEQUENCE [LARGE SCALE GENOMIC DNA]</scope>
</reference>
<dbReference type="Proteomes" id="UP001152797">
    <property type="component" value="Unassembled WGS sequence"/>
</dbReference>
<evidence type="ECO:0000313" key="3">
    <source>
        <dbReference type="Proteomes" id="UP001152797"/>
    </source>
</evidence>
<dbReference type="AlphaFoldDB" id="A0A9P1DTL3"/>
<dbReference type="EMBL" id="CAMXCT010006567">
    <property type="protein sequence ID" value="CAI4016119.1"/>
    <property type="molecule type" value="Genomic_DNA"/>
</dbReference>
<dbReference type="EMBL" id="CAMXCT030006567">
    <property type="protein sequence ID" value="CAL4803431.1"/>
    <property type="molecule type" value="Genomic_DNA"/>
</dbReference>
<dbReference type="EMBL" id="CAMXCT020006567">
    <property type="protein sequence ID" value="CAL1169494.1"/>
    <property type="molecule type" value="Genomic_DNA"/>
</dbReference>
<accession>A0A9P1DTL3</accession>